<organism evidence="1 2">
    <name type="scientific">Amycolatopsis tucumanensis</name>
    <dbReference type="NCBI Taxonomy" id="401106"/>
    <lineage>
        <taxon>Bacteria</taxon>
        <taxon>Bacillati</taxon>
        <taxon>Actinomycetota</taxon>
        <taxon>Actinomycetes</taxon>
        <taxon>Pseudonocardiales</taxon>
        <taxon>Pseudonocardiaceae</taxon>
        <taxon>Amycolatopsis</taxon>
    </lineage>
</organism>
<dbReference type="Pfam" id="PF13671">
    <property type="entry name" value="AAA_33"/>
    <property type="match status" value="1"/>
</dbReference>
<gene>
    <name evidence="1" type="ORF">GCM10022380_18390</name>
</gene>
<name>A0ABP7HT93_9PSEU</name>
<sequence length="199" mass="21898">MRNAGGVIARWPGMDSTAGATLQMTIEPRALLVIAGLPGSGKSTLLRSTQASRPVEVLDSDQMRDRLAAALPPGTPYRRYRPAVHVLHRLRVVLAAIRTPGPVVVHDPAIGAATRAWLMLTGLLTGRRRHLLWVDCTPAEALAGQRARGRVLRKASFCRHLRRLPRVRALLFEGRPRGWNETTVVDRETAGRGLHLVVR</sequence>
<dbReference type="InterPro" id="IPR027417">
    <property type="entry name" value="P-loop_NTPase"/>
</dbReference>
<reference evidence="2" key="1">
    <citation type="journal article" date="2019" name="Int. J. Syst. Evol. Microbiol.">
        <title>The Global Catalogue of Microorganisms (GCM) 10K type strain sequencing project: providing services to taxonomists for standard genome sequencing and annotation.</title>
        <authorList>
            <consortium name="The Broad Institute Genomics Platform"/>
            <consortium name="The Broad Institute Genome Sequencing Center for Infectious Disease"/>
            <person name="Wu L."/>
            <person name="Ma J."/>
        </authorList>
    </citation>
    <scope>NUCLEOTIDE SEQUENCE [LARGE SCALE GENOMIC DNA]</scope>
    <source>
        <strain evidence="2">JCM 17017</strain>
    </source>
</reference>
<evidence type="ECO:0000313" key="2">
    <source>
        <dbReference type="Proteomes" id="UP001501624"/>
    </source>
</evidence>
<keyword evidence="2" id="KW-1185">Reference proteome</keyword>
<accession>A0ABP7HT93</accession>
<dbReference type="SUPFAM" id="SSF52540">
    <property type="entry name" value="P-loop containing nucleoside triphosphate hydrolases"/>
    <property type="match status" value="1"/>
</dbReference>
<comment type="caution">
    <text evidence="1">The sequence shown here is derived from an EMBL/GenBank/DDBJ whole genome shotgun (WGS) entry which is preliminary data.</text>
</comment>
<evidence type="ECO:0008006" key="3">
    <source>
        <dbReference type="Google" id="ProtNLM"/>
    </source>
</evidence>
<protein>
    <recommendedName>
        <fullName evidence="3">AAA domain-containing protein</fullName>
    </recommendedName>
</protein>
<dbReference type="Proteomes" id="UP001501624">
    <property type="component" value="Unassembled WGS sequence"/>
</dbReference>
<evidence type="ECO:0000313" key="1">
    <source>
        <dbReference type="EMBL" id="GAA3801275.1"/>
    </source>
</evidence>
<proteinExistence type="predicted"/>
<dbReference type="EMBL" id="BAABCM010000002">
    <property type="protein sequence ID" value="GAA3801275.1"/>
    <property type="molecule type" value="Genomic_DNA"/>
</dbReference>
<dbReference type="Gene3D" id="3.40.50.300">
    <property type="entry name" value="P-loop containing nucleotide triphosphate hydrolases"/>
    <property type="match status" value="1"/>
</dbReference>